<keyword evidence="3" id="KW-1185">Reference proteome</keyword>
<feature type="compositionally biased region" description="Basic and acidic residues" evidence="1">
    <location>
        <begin position="176"/>
        <end position="206"/>
    </location>
</feature>
<feature type="compositionally biased region" description="Acidic residues" evidence="1">
    <location>
        <begin position="225"/>
        <end position="234"/>
    </location>
</feature>
<feature type="region of interest" description="Disordered" evidence="1">
    <location>
        <begin position="111"/>
        <end position="299"/>
    </location>
</feature>
<feature type="compositionally biased region" description="Polar residues" evidence="1">
    <location>
        <begin position="259"/>
        <end position="297"/>
    </location>
</feature>
<feature type="compositionally biased region" description="Basic residues" evidence="1">
    <location>
        <begin position="207"/>
        <end position="219"/>
    </location>
</feature>
<feature type="non-terminal residue" evidence="2">
    <location>
        <position position="377"/>
    </location>
</feature>
<comment type="caution">
    <text evidence="2">The sequence shown here is derived from an EMBL/GenBank/DDBJ whole genome shotgun (WGS) entry which is preliminary data.</text>
</comment>
<dbReference type="EMBL" id="LXQA010031972">
    <property type="protein sequence ID" value="MCH96281.1"/>
    <property type="molecule type" value="Genomic_DNA"/>
</dbReference>
<evidence type="ECO:0000313" key="3">
    <source>
        <dbReference type="Proteomes" id="UP000265520"/>
    </source>
</evidence>
<feature type="compositionally biased region" description="Basic and acidic residues" evidence="1">
    <location>
        <begin position="242"/>
        <end position="252"/>
    </location>
</feature>
<evidence type="ECO:0000256" key="1">
    <source>
        <dbReference type="SAM" id="MobiDB-lite"/>
    </source>
</evidence>
<accession>A0A392N9Z7</accession>
<feature type="compositionally biased region" description="Basic and acidic residues" evidence="1">
    <location>
        <begin position="131"/>
        <end position="143"/>
    </location>
</feature>
<gene>
    <name evidence="2" type="ORF">A2U01_0017265</name>
</gene>
<reference evidence="2 3" key="1">
    <citation type="journal article" date="2018" name="Front. Plant Sci.">
        <title>Red Clover (Trifolium pratense) and Zigzag Clover (T. medium) - A Picture of Genomic Similarities and Differences.</title>
        <authorList>
            <person name="Dluhosova J."/>
            <person name="Istvanek J."/>
            <person name="Nedelnik J."/>
            <person name="Repkova J."/>
        </authorList>
    </citation>
    <scope>NUCLEOTIDE SEQUENCE [LARGE SCALE GENOMIC DNA]</scope>
    <source>
        <strain evidence="3">cv. 10/8</strain>
        <tissue evidence="2">Leaf</tissue>
    </source>
</reference>
<evidence type="ECO:0000313" key="2">
    <source>
        <dbReference type="EMBL" id="MCH96281.1"/>
    </source>
</evidence>
<proteinExistence type="predicted"/>
<dbReference type="Proteomes" id="UP000265520">
    <property type="component" value="Unassembled WGS sequence"/>
</dbReference>
<protein>
    <submittedName>
        <fullName evidence="2">Uncharacterized protein</fullName>
    </submittedName>
</protein>
<feature type="region of interest" description="Disordered" evidence="1">
    <location>
        <begin position="356"/>
        <end position="377"/>
    </location>
</feature>
<name>A0A392N9Z7_9FABA</name>
<feature type="non-terminal residue" evidence="2">
    <location>
        <position position="1"/>
    </location>
</feature>
<dbReference type="AlphaFoldDB" id="A0A392N9Z7"/>
<organism evidence="2 3">
    <name type="scientific">Trifolium medium</name>
    <dbReference type="NCBI Taxonomy" id="97028"/>
    <lineage>
        <taxon>Eukaryota</taxon>
        <taxon>Viridiplantae</taxon>
        <taxon>Streptophyta</taxon>
        <taxon>Embryophyta</taxon>
        <taxon>Tracheophyta</taxon>
        <taxon>Spermatophyta</taxon>
        <taxon>Magnoliopsida</taxon>
        <taxon>eudicotyledons</taxon>
        <taxon>Gunneridae</taxon>
        <taxon>Pentapetalae</taxon>
        <taxon>rosids</taxon>
        <taxon>fabids</taxon>
        <taxon>Fabales</taxon>
        <taxon>Fabaceae</taxon>
        <taxon>Papilionoideae</taxon>
        <taxon>50 kb inversion clade</taxon>
        <taxon>NPAAA clade</taxon>
        <taxon>Hologalegina</taxon>
        <taxon>IRL clade</taxon>
        <taxon>Trifolieae</taxon>
        <taxon>Trifolium</taxon>
    </lineage>
</organism>
<sequence>AQNPTKKTPQVAFPRLLSELFYQCAVVKRIQEAKAYDLLEEQRASFINGHTLSNMRLLKEAIKTPNQPLLIKKVQAPISEEPPMVYSDEPKEVILEYMRLLKEQGKIITGADIGGASSEGKQTKRKRSVKVKLEKVDEEKTSDKTSTSGAGASEAKPTEEKKTPEGTTTEDIGASEAKESDKGKAVEATTSEEKSATEKKEKDFKKPRSVKKIAPKIPRKYVVLESDEEIEEEQPLTKRKKSEQSNPEKDQSPAENMDTEANTGNLNSINGNVADLQAQTPPISSPLNQPNTETNDNIDPALLQPLNIIHPPKMSDLPPINSETNIETLTEGFKLATEIHKNKSHELTSLLHQLKETNPQTQSQQSSPLQILEQHLE</sequence>